<protein>
    <recommendedName>
        <fullName evidence="8">C3H1-type domain-containing protein</fullName>
    </recommendedName>
</protein>
<keyword evidence="4 6" id="KW-0863">Zinc-finger</keyword>
<evidence type="ECO:0000256" key="7">
    <source>
        <dbReference type="SAM" id="MobiDB-lite"/>
    </source>
</evidence>
<dbReference type="SMART" id="SM00356">
    <property type="entry name" value="ZnF_C3H1"/>
    <property type="match status" value="5"/>
</dbReference>
<keyword evidence="1" id="KW-0597">Phosphoprotein</keyword>
<dbReference type="InterPro" id="IPR000571">
    <property type="entry name" value="Znf_CCCH"/>
</dbReference>
<feature type="compositionally biased region" description="Polar residues" evidence="7">
    <location>
        <begin position="184"/>
        <end position="216"/>
    </location>
</feature>
<dbReference type="Proteomes" id="UP000193560">
    <property type="component" value="Unassembled WGS sequence"/>
</dbReference>
<dbReference type="SUPFAM" id="SSF90229">
    <property type="entry name" value="CCCH zinc finger"/>
    <property type="match status" value="5"/>
</dbReference>
<evidence type="ECO:0000256" key="5">
    <source>
        <dbReference type="ARBA" id="ARBA00022833"/>
    </source>
</evidence>
<dbReference type="STRING" id="90262.A0A1X2I123"/>
<evidence type="ECO:0000256" key="6">
    <source>
        <dbReference type="PROSITE-ProRule" id="PRU00723"/>
    </source>
</evidence>
<feature type="zinc finger region" description="C3H1-type" evidence="6">
    <location>
        <begin position="89"/>
        <end position="112"/>
    </location>
</feature>
<dbReference type="GO" id="GO:0005634">
    <property type="term" value="C:nucleus"/>
    <property type="evidence" value="ECO:0007669"/>
    <property type="project" value="TreeGrafter"/>
</dbReference>
<feature type="zinc finger region" description="C3H1-type" evidence="6">
    <location>
        <begin position="22"/>
        <end position="49"/>
    </location>
</feature>
<feature type="region of interest" description="Disordered" evidence="7">
    <location>
        <begin position="184"/>
        <end position="235"/>
    </location>
</feature>
<dbReference type="OrthoDB" id="411372at2759"/>
<dbReference type="EMBL" id="MCGE01000037">
    <property type="protein sequence ID" value="ORZ06892.1"/>
    <property type="molecule type" value="Genomic_DNA"/>
</dbReference>
<feature type="zinc finger region" description="C3H1-type" evidence="6">
    <location>
        <begin position="121"/>
        <end position="149"/>
    </location>
</feature>
<accession>A0A1X2I123</accession>
<feature type="domain" description="C3H1-type" evidence="8">
    <location>
        <begin position="22"/>
        <end position="49"/>
    </location>
</feature>
<dbReference type="PANTHER" id="PTHR13119">
    <property type="entry name" value="ZINC FINGER CCCH DOMAIN-CONTAINING PROTEI"/>
    <property type="match status" value="1"/>
</dbReference>
<feature type="zinc finger region" description="C3H1-type" evidence="6">
    <location>
        <begin position="52"/>
        <end position="75"/>
    </location>
</feature>
<evidence type="ECO:0000313" key="9">
    <source>
        <dbReference type="EMBL" id="ORZ06892.1"/>
    </source>
</evidence>
<reference evidence="9 10" key="1">
    <citation type="submission" date="2016-07" db="EMBL/GenBank/DDBJ databases">
        <title>Pervasive Adenine N6-methylation of Active Genes in Fungi.</title>
        <authorList>
            <consortium name="DOE Joint Genome Institute"/>
            <person name="Mondo S.J."/>
            <person name="Dannebaum R.O."/>
            <person name="Kuo R.C."/>
            <person name="Labutti K."/>
            <person name="Haridas S."/>
            <person name="Kuo A."/>
            <person name="Salamov A."/>
            <person name="Ahrendt S.R."/>
            <person name="Lipzen A."/>
            <person name="Sullivan W."/>
            <person name="Andreopoulos W.B."/>
            <person name="Clum A."/>
            <person name="Lindquist E."/>
            <person name="Daum C."/>
            <person name="Ramamoorthy G.K."/>
            <person name="Gryganskyi A."/>
            <person name="Culley D."/>
            <person name="Magnuson J.K."/>
            <person name="James T.Y."/>
            <person name="O'Malley M.A."/>
            <person name="Stajich J.E."/>
            <person name="Spatafora J.W."/>
            <person name="Visel A."/>
            <person name="Grigoriev I.V."/>
        </authorList>
    </citation>
    <scope>NUCLEOTIDE SEQUENCE [LARGE SCALE GENOMIC DNA]</scope>
    <source>
        <strain evidence="9 10">NRRL 1336</strain>
    </source>
</reference>
<dbReference type="AlphaFoldDB" id="A0A1X2I123"/>
<evidence type="ECO:0000256" key="1">
    <source>
        <dbReference type="ARBA" id="ARBA00022553"/>
    </source>
</evidence>
<feature type="compositionally biased region" description="Polar residues" evidence="7">
    <location>
        <begin position="274"/>
        <end position="298"/>
    </location>
</feature>
<dbReference type="GO" id="GO:0003723">
    <property type="term" value="F:RNA binding"/>
    <property type="evidence" value="ECO:0007669"/>
    <property type="project" value="InterPro"/>
</dbReference>
<gene>
    <name evidence="9" type="ORF">BCR42DRAFT_336693</name>
</gene>
<dbReference type="Pfam" id="PF22623">
    <property type="entry name" value="zf-CCCH_9"/>
    <property type="match status" value="1"/>
</dbReference>
<evidence type="ECO:0000256" key="4">
    <source>
        <dbReference type="ARBA" id="ARBA00022771"/>
    </source>
</evidence>
<dbReference type="InterPro" id="IPR045124">
    <property type="entry name" value="Su(sable)-like"/>
</dbReference>
<comment type="caution">
    <text evidence="9">The sequence shown here is derived from an EMBL/GenBank/DDBJ whole genome shotgun (WGS) entry which is preliminary data.</text>
</comment>
<feature type="domain" description="C3H1-type" evidence="8">
    <location>
        <begin position="89"/>
        <end position="112"/>
    </location>
</feature>
<sequence length="298" mass="34116">CRYYARGNCEQGDTCTFKHDGKQNLTLCKFYKSGSCENGAECSFSHDLELEPCRFFFVRGSCDAGEHCPFSHAPLTDDSRKELHKMTGPCRFYHFKGYCSQGNECLFAHTEIPDDKRHELELTLTPCKYFHTQQVCPKGKDCFYLHEEAPIESVRLFKETLAKQQQQDPNPSHLHQFGIANRQFPPTKQMSSRPQLYPSVTQHASSPPTPLSNQHTPMPLLSRSPTPPAPRHVDSFAPIYQAPGEQRLSRPSHQFDSHFARPLQLPSSKDPRSTALNYRQQCPSFQNPSNLEQQQHNY</sequence>
<evidence type="ECO:0000256" key="2">
    <source>
        <dbReference type="ARBA" id="ARBA00022723"/>
    </source>
</evidence>
<feature type="region of interest" description="Disordered" evidence="7">
    <location>
        <begin position="258"/>
        <end position="298"/>
    </location>
</feature>
<dbReference type="PANTHER" id="PTHR13119:SF12">
    <property type="entry name" value="PROTEIN SUPPRESSOR OF SABLE"/>
    <property type="match status" value="1"/>
</dbReference>
<dbReference type="Pfam" id="PF00642">
    <property type="entry name" value="zf-CCCH"/>
    <property type="match status" value="1"/>
</dbReference>
<evidence type="ECO:0000313" key="10">
    <source>
        <dbReference type="Proteomes" id="UP000193560"/>
    </source>
</evidence>
<keyword evidence="10" id="KW-1185">Reference proteome</keyword>
<keyword evidence="5 6" id="KW-0862">Zinc</keyword>
<proteinExistence type="predicted"/>
<feature type="zinc finger region" description="C3H1-type" evidence="6">
    <location>
        <begin position="1"/>
        <end position="20"/>
    </location>
</feature>
<dbReference type="Pfam" id="PF14608">
    <property type="entry name" value="zf-CCCH_2"/>
    <property type="match status" value="3"/>
</dbReference>
<dbReference type="InterPro" id="IPR054361">
    <property type="entry name" value="Znf-CCCH_ZC3H4/6/8"/>
</dbReference>
<dbReference type="PROSITE" id="PS50103">
    <property type="entry name" value="ZF_C3H1"/>
    <property type="match status" value="5"/>
</dbReference>
<evidence type="ECO:0000256" key="3">
    <source>
        <dbReference type="ARBA" id="ARBA00022737"/>
    </source>
</evidence>
<feature type="non-terminal residue" evidence="9">
    <location>
        <position position="1"/>
    </location>
</feature>
<dbReference type="Gene3D" id="4.10.1000.10">
    <property type="entry name" value="Zinc finger, CCCH-type"/>
    <property type="match status" value="2"/>
</dbReference>
<name>A0A1X2I123_9FUNG</name>
<dbReference type="GO" id="GO:0045892">
    <property type="term" value="P:negative regulation of DNA-templated transcription"/>
    <property type="evidence" value="ECO:0007669"/>
    <property type="project" value="InterPro"/>
</dbReference>
<feature type="domain" description="C3H1-type" evidence="8">
    <location>
        <begin position="121"/>
        <end position="149"/>
    </location>
</feature>
<feature type="domain" description="C3H1-type" evidence="8">
    <location>
        <begin position="52"/>
        <end position="75"/>
    </location>
</feature>
<dbReference type="InterPro" id="IPR036855">
    <property type="entry name" value="Znf_CCCH_sf"/>
</dbReference>
<feature type="domain" description="C3H1-type" evidence="8">
    <location>
        <begin position="1"/>
        <end position="20"/>
    </location>
</feature>
<dbReference type="GO" id="GO:0008270">
    <property type="term" value="F:zinc ion binding"/>
    <property type="evidence" value="ECO:0007669"/>
    <property type="project" value="UniProtKB-KW"/>
</dbReference>
<evidence type="ECO:0000259" key="8">
    <source>
        <dbReference type="PROSITE" id="PS50103"/>
    </source>
</evidence>
<organism evidence="9 10">
    <name type="scientific">Absidia repens</name>
    <dbReference type="NCBI Taxonomy" id="90262"/>
    <lineage>
        <taxon>Eukaryota</taxon>
        <taxon>Fungi</taxon>
        <taxon>Fungi incertae sedis</taxon>
        <taxon>Mucoromycota</taxon>
        <taxon>Mucoromycotina</taxon>
        <taxon>Mucoromycetes</taxon>
        <taxon>Mucorales</taxon>
        <taxon>Cunninghamellaceae</taxon>
        <taxon>Absidia</taxon>
    </lineage>
</organism>
<keyword evidence="3" id="KW-0677">Repeat</keyword>
<keyword evidence="2 6" id="KW-0479">Metal-binding</keyword>